<dbReference type="InterPro" id="IPR004648">
    <property type="entry name" value="Oligpept_transpt"/>
</dbReference>
<comment type="subcellular location">
    <subcellularLocation>
        <location evidence="1">Membrane</location>
        <topology evidence="1">Multi-pass membrane protein</topology>
    </subcellularLocation>
</comment>
<evidence type="ECO:0000256" key="5">
    <source>
        <dbReference type="ARBA" id="ARBA00022927"/>
    </source>
</evidence>
<dbReference type="Proteomes" id="UP000682733">
    <property type="component" value="Unassembled WGS sequence"/>
</dbReference>
<evidence type="ECO:0000313" key="13">
    <source>
        <dbReference type="Proteomes" id="UP000663829"/>
    </source>
</evidence>
<dbReference type="Proteomes" id="UP000681722">
    <property type="component" value="Unassembled WGS sequence"/>
</dbReference>
<reference evidence="9" key="1">
    <citation type="submission" date="2021-02" db="EMBL/GenBank/DDBJ databases">
        <authorList>
            <person name="Nowell W R."/>
        </authorList>
    </citation>
    <scope>NUCLEOTIDE SEQUENCE</scope>
</reference>
<evidence type="ECO:0000313" key="9">
    <source>
        <dbReference type="EMBL" id="CAF1364851.1"/>
    </source>
</evidence>
<protein>
    <submittedName>
        <fullName evidence="9">Uncharacterized protein</fullName>
    </submittedName>
</protein>
<dbReference type="GO" id="GO:0035673">
    <property type="term" value="F:oligopeptide transmembrane transporter activity"/>
    <property type="evidence" value="ECO:0007669"/>
    <property type="project" value="InterPro"/>
</dbReference>
<dbReference type="EMBL" id="CAJOBC010072227">
    <property type="protein sequence ID" value="CAF4246467.1"/>
    <property type="molecule type" value="Genomic_DNA"/>
</dbReference>
<evidence type="ECO:0000313" key="10">
    <source>
        <dbReference type="EMBL" id="CAF1453087.1"/>
    </source>
</evidence>
<keyword evidence="2" id="KW-0813">Transport</keyword>
<keyword evidence="7 8" id="KW-0472">Membrane</keyword>
<dbReference type="OrthoDB" id="9986677at2759"/>
<dbReference type="EMBL" id="CAJNOQ010015611">
    <property type="protein sequence ID" value="CAF1364851.1"/>
    <property type="molecule type" value="Genomic_DNA"/>
</dbReference>
<evidence type="ECO:0000256" key="3">
    <source>
        <dbReference type="ARBA" id="ARBA00022692"/>
    </source>
</evidence>
<keyword evidence="3 8" id="KW-0812">Transmembrane</keyword>
<evidence type="ECO:0000313" key="11">
    <source>
        <dbReference type="EMBL" id="CAF4246467.1"/>
    </source>
</evidence>
<proteinExistence type="predicted"/>
<feature type="transmembrane region" description="Helical" evidence="8">
    <location>
        <begin position="112"/>
        <end position="132"/>
    </location>
</feature>
<comment type="caution">
    <text evidence="9">The sequence shown here is derived from an EMBL/GenBank/DDBJ whole genome shotgun (WGS) entry which is preliminary data.</text>
</comment>
<dbReference type="AlphaFoldDB" id="A0A815IFU5"/>
<keyword evidence="5" id="KW-0653">Protein transport</keyword>
<dbReference type="EMBL" id="CAJOBA010051710">
    <property type="protein sequence ID" value="CAF4247486.1"/>
    <property type="molecule type" value="Genomic_DNA"/>
</dbReference>
<evidence type="ECO:0000256" key="7">
    <source>
        <dbReference type="ARBA" id="ARBA00023136"/>
    </source>
</evidence>
<gene>
    <name evidence="9" type="ORF">GPM918_LOCUS31563</name>
    <name evidence="10" type="ORF">OVA965_LOCUS34919</name>
    <name evidence="11" type="ORF">SRO942_LOCUS32212</name>
    <name evidence="12" type="ORF">TMI583_LOCUS35864</name>
</gene>
<dbReference type="Proteomes" id="UP000663829">
    <property type="component" value="Unassembled WGS sequence"/>
</dbReference>
<dbReference type="InterPro" id="IPR004813">
    <property type="entry name" value="OPT"/>
</dbReference>
<dbReference type="Pfam" id="PF03169">
    <property type="entry name" value="OPT"/>
    <property type="match status" value="1"/>
</dbReference>
<dbReference type="EMBL" id="CAJNOK010029867">
    <property type="protein sequence ID" value="CAF1453087.1"/>
    <property type="molecule type" value="Genomic_DNA"/>
</dbReference>
<feature type="transmembrane region" description="Helical" evidence="8">
    <location>
        <begin position="183"/>
        <end position="205"/>
    </location>
</feature>
<keyword evidence="6 8" id="KW-1133">Transmembrane helix</keyword>
<evidence type="ECO:0000313" key="12">
    <source>
        <dbReference type="EMBL" id="CAF4247486.1"/>
    </source>
</evidence>
<dbReference type="GO" id="GO:0015031">
    <property type="term" value="P:protein transport"/>
    <property type="evidence" value="ECO:0007669"/>
    <property type="project" value="UniProtKB-KW"/>
</dbReference>
<evidence type="ECO:0000256" key="8">
    <source>
        <dbReference type="SAM" id="Phobius"/>
    </source>
</evidence>
<feature type="transmembrane region" description="Helical" evidence="8">
    <location>
        <begin position="73"/>
        <end position="92"/>
    </location>
</feature>
<sequence length="264" mass="30448">MIWPADLVTCSFFRALHETKEEDLENNFSRWKMSWFKLFCIVSGCSFCYYWFPGYIFPLLSAFSFICIMKPKSVIFSQITGVSGFGLGTVQFDWNSLTSFLHSPIIVPGWAHVNILVGFIIIGWILSPLLYYTNSWDGKKFPVGTPDIYRPDDTLYDVSFVLDEQSRLNQTAYETYGHIRLTILYAVTYGPFFAILTACIMHITLYHGKEIIRQLNTSLAESTNDIHAKLMLRYPEAPEWWYSVLFIANVVVTCLICHFGQLMP</sequence>
<dbReference type="Proteomes" id="UP000677228">
    <property type="component" value="Unassembled WGS sequence"/>
</dbReference>
<dbReference type="GO" id="GO:0016020">
    <property type="term" value="C:membrane"/>
    <property type="evidence" value="ECO:0007669"/>
    <property type="project" value="UniProtKB-SubCell"/>
</dbReference>
<dbReference type="PANTHER" id="PTHR22601">
    <property type="entry name" value="ISP4 LIKE PROTEIN"/>
    <property type="match status" value="1"/>
</dbReference>
<evidence type="ECO:0000256" key="2">
    <source>
        <dbReference type="ARBA" id="ARBA00022448"/>
    </source>
</evidence>
<feature type="transmembrane region" description="Helical" evidence="8">
    <location>
        <begin position="34"/>
        <end position="52"/>
    </location>
</feature>
<accession>A0A815IFU5</accession>
<evidence type="ECO:0000256" key="1">
    <source>
        <dbReference type="ARBA" id="ARBA00004141"/>
    </source>
</evidence>
<evidence type="ECO:0000256" key="4">
    <source>
        <dbReference type="ARBA" id="ARBA00022856"/>
    </source>
</evidence>
<keyword evidence="4" id="KW-0571">Peptide transport</keyword>
<organism evidence="9 13">
    <name type="scientific">Didymodactylos carnosus</name>
    <dbReference type="NCBI Taxonomy" id="1234261"/>
    <lineage>
        <taxon>Eukaryota</taxon>
        <taxon>Metazoa</taxon>
        <taxon>Spiralia</taxon>
        <taxon>Gnathifera</taxon>
        <taxon>Rotifera</taxon>
        <taxon>Eurotatoria</taxon>
        <taxon>Bdelloidea</taxon>
        <taxon>Philodinida</taxon>
        <taxon>Philodinidae</taxon>
        <taxon>Didymodactylos</taxon>
    </lineage>
</organism>
<feature type="transmembrane region" description="Helical" evidence="8">
    <location>
        <begin position="240"/>
        <end position="260"/>
    </location>
</feature>
<name>A0A815IFU5_9BILA</name>
<evidence type="ECO:0000256" key="6">
    <source>
        <dbReference type="ARBA" id="ARBA00022989"/>
    </source>
</evidence>
<keyword evidence="13" id="KW-1185">Reference proteome</keyword>